<name>A0A0C5BY36_9ARCH</name>
<dbReference type="STRING" id="1582439.NPIRD3C_2019"/>
<reference evidence="1 2" key="2">
    <citation type="journal article" date="2016" name="ISME J.">
        <title>Physiological and genomic characterization of two novel marine thaumarchaeal strains indicates niche differentiation.</title>
        <authorList>
            <person name="Bayer B."/>
            <person name="Vojvoda J."/>
            <person name="Offre P."/>
            <person name="Alves R.J."/>
            <person name="Elisabeth N.H."/>
            <person name="Garcia J.A."/>
            <person name="Volland J.M."/>
            <person name="Srivastava A."/>
            <person name="Schleper C."/>
            <person name="Herndl G.J."/>
        </authorList>
    </citation>
    <scope>NUCLEOTIDE SEQUENCE [LARGE SCALE GENOMIC DNA]</scope>
    <source>
        <strain evidence="1 2">D3C</strain>
    </source>
</reference>
<protein>
    <submittedName>
        <fullName evidence="1">Uncharacterized protein</fullName>
    </submittedName>
</protein>
<reference evidence="2" key="1">
    <citation type="submission" date="2015-02" db="EMBL/GenBank/DDBJ databases">
        <title>Characterization of two novel Thaumarchaeota isolated from the Northern Adriatic Sea.</title>
        <authorList>
            <person name="Bayer B."/>
            <person name="Vojvoda J."/>
            <person name="Offre P."/>
            <person name="Srivastava A."/>
            <person name="Elisabeth N."/>
            <person name="Garcia J.A.L."/>
            <person name="Schleper C."/>
            <person name="Herndl G.J."/>
        </authorList>
    </citation>
    <scope>NUCLEOTIDE SEQUENCE [LARGE SCALE GENOMIC DNA]</scope>
    <source>
        <strain evidence="2">D3C</strain>
    </source>
</reference>
<evidence type="ECO:0000313" key="1">
    <source>
        <dbReference type="EMBL" id="AJM93229.1"/>
    </source>
</evidence>
<dbReference type="EMBL" id="CP010868">
    <property type="protein sequence ID" value="AJM93229.1"/>
    <property type="molecule type" value="Genomic_DNA"/>
</dbReference>
<dbReference type="KEGG" id="nid:NPIRD3C_2019"/>
<dbReference type="RefSeq" id="WP_148703933.1">
    <property type="nucleotide sequence ID" value="NZ_CP010868.1"/>
</dbReference>
<accession>A0A0C5BY36</accession>
<reference evidence="1 2" key="3">
    <citation type="journal article" date="2019" name="Int. J. Syst. Evol. Microbiol.">
        <title>Nitrosopumilus adriaticus sp. nov. and Nitrosopumilus piranensis sp. nov., two ammonia-oxidizing archaea from the Adriatic Sea and members of the class Nitrososphaeria.</title>
        <authorList>
            <person name="Bayer B."/>
            <person name="Vojvoda J."/>
            <person name="Reinthaler T."/>
            <person name="Reyes C."/>
            <person name="Pinto M."/>
            <person name="Herndl G.J."/>
        </authorList>
    </citation>
    <scope>NUCLEOTIDE SEQUENCE [LARGE SCALE GENOMIC DNA]</scope>
    <source>
        <strain evidence="1 2">D3C</strain>
    </source>
</reference>
<keyword evidence="2" id="KW-1185">Reference proteome</keyword>
<organism evidence="1 2">
    <name type="scientific">Nitrosopumilus piranensis</name>
    <dbReference type="NCBI Taxonomy" id="1582439"/>
    <lineage>
        <taxon>Archaea</taxon>
        <taxon>Nitrososphaerota</taxon>
        <taxon>Nitrososphaeria</taxon>
        <taxon>Nitrosopumilales</taxon>
        <taxon>Nitrosopumilaceae</taxon>
        <taxon>Nitrosopumilus</taxon>
    </lineage>
</organism>
<dbReference type="Proteomes" id="UP000032027">
    <property type="component" value="Chromosome"/>
</dbReference>
<proteinExistence type="predicted"/>
<dbReference type="AlphaFoldDB" id="A0A0C5BY36"/>
<dbReference type="PATRIC" id="fig|1582439.9.peg.2087"/>
<evidence type="ECO:0000313" key="2">
    <source>
        <dbReference type="Proteomes" id="UP000032027"/>
    </source>
</evidence>
<dbReference type="GeneID" id="41601094"/>
<gene>
    <name evidence="1" type="ORF">NPIRD3C_2019</name>
</gene>
<dbReference type="HOGENOM" id="CLU_2747977_0_0_2"/>
<sequence>MKALIMGAIFGLMLFPISFANPAEWNYLMPWNDASQINVVIESDFDVDENKIKDHNTQMALQNTKLMMIK</sequence>